<accession>A0A1G7A1H5</accession>
<evidence type="ECO:0000313" key="2">
    <source>
        <dbReference type="Proteomes" id="UP000199034"/>
    </source>
</evidence>
<dbReference type="RefSeq" id="WP_170867203.1">
    <property type="nucleotide sequence ID" value="NZ_FMZM01000014.1"/>
</dbReference>
<keyword evidence="2" id="KW-1185">Reference proteome</keyword>
<protein>
    <submittedName>
        <fullName evidence="1">Uncharacterized protein</fullName>
    </submittedName>
</protein>
<organism evidence="1 2">
    <name type="scientific">Nocardioides lianchengensis</name>
    <dbReference type="NCBI Taxonomy" id="1045774"/>
    <lineage>
        <taxon>Bacteria</taxon>
        <taxon>Bacillati</taxon>
        <taxon>Actinomycetota</taxon>
        <taxon>Actinomycetes</taxon>
        <taxon>Propionibacteriales</taxon>
        <taxon>Nocardioidaceae</taxon>
        <taxon>Nocardioides</taxon>
    </lineage>
</organism>
<name>A0A1G7A1H5_9ACTN</name>
<dbReference type="STRING" id="1045774.SAMN05421872_114109"/>
<reference evidence="1 2" key="1">
    <citation type="submission" date="2016-10" db="EMBL/GenBank/DDBJ databases">
        <authorList>
            <person name="de Groot N.N."/>
        </authorList>
    </citation>
    <scope>NUCLEOTIDE SEQUENCE [LARGE SCALE GENOMIC DNA]</scope>
    <source>
        <strain evidence="1 2">CGMCC 4.6858</strain>
    </source>
</reference>
<dbReference type="AlphaFoldDB" id="A0A1G7A1H5"/>
<dbReference type="EMBL" id="FMZM01000014">
    <property type="protein sequence ID" value="SDE07746.1"/>
    <property type="molecule type" value="Genomic_DNA"/>
</dbReference>
<proteinExistence type="predicted"/>
<gene>
    <name evidence="1" type="ORF">SAMN05421872_114109</name>
</gene>
<sequence length="47" mass="4972">MTTSALEHHPQRANGDQRPRVDGDLFATALLWVIPVAGTVAAFLGLG</sequence>
<evidence type="ECO:0000313" key="1">
    <source>
        <dbReference type="EMBL" id="SDE07746.1"/>
    </source>
</evidence>
<dbReference type="Proteomes" id="UP000199034">
    <property type="component" value="Unassembled WGS sequence"/>
</dbReference>